<sequence length="91" mass="10395">MVNNRTKENRYGMESHEPNPAEYQNKSANSYQKQEIGWWSVAVRRTGLHSHSRQSRPTRFVRVATGLRGKESESEKLASRLSDTSNARFGG</sequence>
<evidence type="ECO:0000313" key="2">
    <source>
        <dbReference type="EMBL" id="KAF7279617.1"/>
    </source>
</evidence>
<feature type="compositionally biased region" description="Polar residues" evidence="1">
    <location>
        <begin position="81"/>
        <end position="91"/>
    </location>
</feature>
<dbReference type="Proteomes" id="UP000625711">
    <property type="component" value="Unassembled WGS sequence"/>
</dbReference>
<name>A0A834IE60_RHYFE</name>
<feature type="region of interest" description="Disordered" evidence="1">
    <location>
        <begin position="66"/>
        <end position="91"/>
    </location>
</feature>
<keyword evidence="3" id="KW-1185">Reference proteome</keyword>
<reference evidence="2" key="1">
    <citation type="submission" date="2020-08" db="EMBL/GenBank/DDBJ databases">
        <title>Genome sequencing and assembly of the red palm weevil Rhynchophorus ferrugineus.</title>
        <authorList>
            <person name="Dias G.B."/>
            <person name="Bergman C.M."/>
            <person name="Manee M."/>
        </authorList>
    </citation>
    <scope>NUCLEOTIDE SEQUENCE</scope>
    <source>
        <strain evidence="2">AA-2017</strain>
        <tissue evidence="2">Whole larva</tissue>
    </source>
</reference>
<accession>A0A834IE60</accession>
<proteinExistence type="predicted"/>
<evidence type="ECO:0000256" key="1">
    <source>
        <dbReference type="SAM" id="MobiDB-lite"/>
    </source>
</evidence>
<gene>
    <name evidence="2" type="ORF">GWI33_007011</name>
</gene>
<dbReference type="AlphaFoldDB" id="A0A834IE60"/>
<feature type="compositionally biased region" description="Basic and acidic residues" evidence="1">
    <location>
        <begin position="1"/>
        <end position="19"/>
    </location>
</feature>
<organism evidence="2 3">
    <name type="scientific">Rhynchophorus ferrugineus</name>
    <name type="common">Red palm weevil</name>
    <name type="synonym">Curculio ferrugineus</name>
    <dbReference type="NCBI Taxonomy" id="354439"/>
    <lineage>
        <taxon>Eukaryota</taxon>
        <taxon>Metazoa</taxon>
        <taxon>Ecdysozoa</taxon>
        <taxon>Arthropoda</taxon>
        <taxon>Hexapoda</taxon>
        <taxon>Insecta</taxon>
        <taxon>Pterygota</taxon>
        <taxon>Neoptera</taxon>
        <taxon>Endopterygota</taxon>
        <taxon>Coleoptera</taxon>
        <taxon>Polyphaga</taxon>
        <taxon>Cucujiformia</taxon>
        <taxon>Curculionidae</taxon>
        <taxon>Dryophthorinae</taxon>
        <taxon>Rhynchophorus</taxon>
    </lineage>
</organism>
<feature type="region of interest" description="Disordered" evidence="1">
    <location>
        <begin position="1"/>
        <end position="29"/>
    </location>
</feature>
<comment type="caution">
    <text evidence="2">The sequence shown here is derived from an EMBL/GenBank/DDBJ whole genome shotgun (WGS) entry which is preliminary data.</text>
</comment>
<dbReference type="EMBL" id="JAACXV010000354">
    <property type="protein sequence ID" value="KAF7279617.1"/>
    <property type="molecule type" value="Genomic_DNA"/>
</dbReference>
<evidence type="ECO:0000313" key="3">
    <source>
        <dbReference type="Proteomes" id="UP000625711"/>
    </source>
</evidence>
<feature type="compositionally biased region" description="Basic and acidic residues" evidence="1">
    <location>
        <begin position="68"/>
        <end position="78"/>
    </location>
</feature>
<protein>
    <submittedName>
        <fullName evidence="2">Uncharacterized protein</fullName>
    </submittedName>
</protein>